<feature type="transmembrane region" description="Helical" evidence="2">
    <location>
        <begin position="84"/>
        <end position="110"/>
    </location>
</feature>
<keyword evidence="2" id="KW-0812">Transmembrane</keyword>
<comment type="caution">
    <text evidence="3">The sequence shown here is derived from an EMBL/GenBank/DDBJ whole genome shotgun (WGS) entry which is preliminary data.</text>
</comment>
<reference evidence="3 4" key="1">
    <citation type="submission" date="2020-08" db="EMBL/GenBank/DDBJ databases">
        <title>Sequencing the genomes of 1000 actinobacteria strains.</title>
        <authorList>
            <person name="Klenk H.-P."/>
        </authorList>
    </citation>
    <scope>NUCLEOTIDE SEQUENCE [LARGE SCALE GENOMIC DNA]</scope>
    <source>
        <strain evidence="3 4">DSM 46887</strain>
    </source>
</reference>
<accession>A0A7W9IGS9</accession>
<feature type="transmembrane region" description="Helical" evidence="2">
    <location>
        <begin position="61"/>
        <end position="78"/>
    </location>
</feature>
<feature type="transmembrane region" description="Helical" evidence="2">
    <location>
        <begin position="122"/>
        <end position="141"/>
    </location>
</feature>
<name>A0A7W9IGS9_9ACTN</name>
<evidence type="ECO:0000256" key="2">
    <source>
        <dbReference type="SAM" id="Phobius"/>
    </source>
</evidence>
<evidence type="ECO:0000313" key="3">
    <source>
        <dbReference type="EMBL" id="MBB5819789.1"/>
    </source>
</evidence>
<gene>
    <name evidence="3" type="ORF">F4562_002851</name>
</gene>
<organism evidence="3 4">
    <name type="scientific">Streptosporangium becharense</name>
    <dbReference type="NCBI Taxonomy" id="1816182"/>
    <lineage>
        <taxon>Bacteria</taxon>
        <taxon>Bacillati</taxon>
        <taxon>Actinomycetota</taxon>
        <taxon>Actinomycetes</taxon>
        <taxon>Streptosporangiales</taxon>
        <taxon>Streptosporangiaceae</taxon>
        <taxon>Streptosporangium</taxon>
    </lineage>
</organism>
<evidence type="ECO:0000256" key="1">
    <source>
        <dbReference type="SAM" id="MobiDB-lite"/>
    </source>
</evidence>
<keyword evidence="2" id="KW-0472">Membrane</keyword>
<evidence type="ECO:0000313" key="4">
    <source>
        <dbReference type="Proteomes" id="UP000540685"/>
    </source>
</evidence>
<sequence>MVERSDGVRDGAASSSMEEDGAASSSVVGSEAPHTGGGGGPEKDRNLPPLTRVLVGPPGRWLLPGFALTGLMLLYGASVPGGYFLMQMFGGLLALVLAIVWMSRFVVGLLRADGRAGLRRHWVRWAVPPVISAAVIGLLSVDAPLTARFRLSEASLERVAREVAAGRHPERDEQWIGLFHVSAIHQHEAGASFLVKGAGFLNREGFTWSPAGKPDANRDGYGDGENYYRHIHGPWYRWTEGF</sequence>
<dbReference type="EMBL" id="JACHMP010000001">
    <property type="protein sequence ID" value="MBB5819789.1"/>
    <property type="molecule type" value="Genomic_DNA"/>
</dbReference>
<dbReference type="RefSeq" id="WP_184537834.1">
    <property type="nucleotide sequence ID" value="NZ_JACHMP010000001.1"/>
</dbReference>
<keyword evidence="4" id="KW-1185">Reference proteome</keyword>
<protein>
    <submittedName>
        <fullName evidence="3">Uncharacterized protein</fullName>
    </submittedName>
</protein>
<proteinExistence type="predicted"/>
<keyword evidence="2" id="KW-1133">Transmembrane helix</keyword>
<dbReference type="Proteomes" id="UP000540685">
    <property type="component" value="Unassembled WGS sequence"/>
</dbReference>
<feature type="region of interest" description="Disordered" evidence="1">
    <location>
        <begin position="1"/>
        <end position="49"/>
    </location>
</feature>
<dbReference type="AlphaFoldDB" id="A0A7W9IGS9"/>